<dbReference type="NCBIfam" id="TIGR02595">
    <property type="entry name" value="PEP_CTERM"/>
    <property type="match status" value="1"/>
</dbReference>
<dbReference type="NCBIfam" id="NF033947">
    <property type="entry name" value="PEP-cistern"/>
    <property type="match status" value="1"/>
</dbReference>
<feature type="compositionally biased region" description="Low complexity" evidence="1">
    <location>
        <begin position="184"/>
        <end position="201"/>
    </location>
</feature>
<organism evidence="4 5">
    <name type="scientific">Novosphingobium endophyticum</name>
    <dbReference type="NCBI Taxonomy" id="1955250"/>
    <lineage>
        <taxon>Bacteria</taxon>
        <taxon>Pseudomonadati</taxon>
        <taxon>Pseudomonadota</taxon>
        <taxon>Alphaproteobacteria</taxon>
        <taxon>Sphingomonadales</taxon>
        <taxon>Sphingomonadaceae</taxon>
        <taxon>Novosphingobium</taxon>
    </lineage>
</organism>
<evidence type="ECO:0000259" key="3">
    <source>
        <dbReference type="Pfam" id="PF07589"/>
    </source>
</evidence>
<evidence type="ECO:0000313" key="4">
    <source>
        <dbReference type="EMBL" id="GGB97757.1"/>
    </source>
</evidence>
<evidence type="ECO:0000256" key="1">
    <source>
        <dbReference type="SAM" id="MobiDB-lite"/>
    </source>
</evidence>
<feature type="chain" id="PRO_5037228889" description="Ice-binding protein C-terminal domain-containing protein" evidence="2">
    <location>
        <begin position="26"/>
        <end position="233"/>
    </location>
</feature>
<reference evidence="4" key="2">
    <citation type="submission" date="2020-09" db="EMBL/GenBank/DDBJ databases">
        <authorList>
            <person name="Sun Q."/>
            <person name="Zhou Y."/>
        </authorList>
    </citation>
    <scope>NUCLEOTIDE SEQUENCE</scope>
    <source>
        <strain evidence="4">CGMCC 1.15095</strain>
    </source>
</reference>
<protein>
    <recommendedName>
        <fullName evidence="3">Ice-binding protein C-terminal domain-containing protein</fullName>
    </recommendedName>
</protein>
<evidence type="ECO:0000256" key="2">
    <source>
        <dbReference type="SAM" id="SignalP"/>
    </source>
</evidence>
<keyword evidence="5" id="KW-1185">Reference proteome</keyword>
<dbReference type="RefSeq" id="WP_229736238.1">
    <property type="nucleotide sequence ID" value="NZ_BMHK01000008.1"/>
</dbReference>
<name>A0A916TSP5_9SPHN</name>
<comment type="caution">
    <text evidence="4">The sequence shown here is derived from an EMBL/GenBank/DDBJ whole genome shotgun (WGS) entry which is preliminary data.</text>
</comment>
<keyword evidence="2" id="KW-0732">Signal</keyword>
<accession>A0A916TSP5</accession>
<dbReference type="Proteomes" id="UP000608154">
    <property type="component" value="Unassembled WGS sequence"/>
</dbReference>
<reference evidence="4" key="1">
    <citation type="journal article" date="2014" name="Int. J. Syst. Evol. Microbiol.">
        <title>Complete genome sequence of Corynebacterium casei LMG S-19264T (=DSM 44701T), isolated from a smear-ripened cheese.</title>
        <authorList>
            <consortium name="US DOE Joint Genome Institute (JGI-PGF)"/>
            <person name="Walter F."/>
            <person name="Albersmeier A."/>
            <person name="Kalinowski J."/>
            <person name="Ruckert C."/>
        </authorList>
    </citation>
    <scope>NUCLEOTIDE SEQUENCE</scope>
    <source>
        <strain evidence="4">CGMCC 1.15095</strain>
    </source>
</reference>
<feature type="domain" description="Ice-binding protein C-terminal" evidence="3">
    <location>
        <begin position="202"/>
        <end position="226"/>
    </location>
</feature>
<dbReference type="InterPro" id="IPR013424">
    <property type="entry name" value="Ice-binding_C"/>
</dbReference>
<feature type="region of interest" description="Disordered" evidence="1">
    <location>
        <begin position="182"/>
        <end position="204"/>
    </location>
</feature>
<dbReference type="AlphaFoldDB" id="A0A916TSP5"/>
<proteinExistence type="predicted"/>
<sequence length="233" mass="22984">MSSLKNTFAGLAAVAGLSFAAPAWADAITLDSSNIGQSFSVSFDGFADGTSINGLSADATFTLSSITSTGYVFDYSLTNTTSGGLDSRVSSFAFDVDPTIAGASSTGAFSYAVLDSNYPNGIGTVDVCFKGGSSNSCAGNTGGVQTSDTGTGTLTLSFDAAPDAITLSDFFNRYQSITGAGKVTSASGSGTISSSSSSGGTPVPEPGTLGILGLGLAGLAMARLRRRAALGAA</sequence>
<dbReference type="EMBL" id="BMHK01000008">
    <property type="protein sequence ID" value="GGB97757.1"/>
    <property type="molecule type" value="Genomic_DNA"/>
</dbReference>
<feature type="signal peptide" evidence="2">
    <location>
        <begin position="1"/>
        <end position="25"/>
    </location>
</feature>
<evidence type="ECO:0000313" key="5">
    <source>
        <dbReference type="Proteomes" id="UP000608154"/>
    </source>
</evidence>
<dbReference type="Pfam" id="PF07589">
    <property type="entry name" value="PEP-CTERM"/>
    <property type="match status" value="1"/>
</dbReference>
<gene>
    <name evidence="4" type="ORF">GCM10011494_15290</name>
</gene>